<evidence type="ECO:0000256" key="5">
    <source>
        <dbReference type="ARBA" id="ARBA00024937"/>
    </source>
</evidence>
<dbReference type="RefSeq" id="WP_146323707.1">
    <property type="nucleotide sequence ID" value="NZ_BAABLR010000015.1"/>
</dbReference>
<evidence type="ECO:0000313" key="8">
    <source>
        <dbReference type="Proteomes" id="UP000320791"/>
    </source>
</evidence>
<keyword evidence="8" id="KW-1185">Reference proteome</keyword>
<dbReference type="InterPro" id="IPR036390">
    <property type="entry name" value="WH_DNA-bd_sf"/>
</dbReference>
<dbReference type="InterPro" id="IPR050313">
    <property type="entry name" value="Carb_Metab_HTH_regulators"/>
</dbReference>
<keyword evidence="3" id="KW-0805">Transcription regulation</keyword>
<protein>
    <recommendedName>
        <fullName evidence="1">Lactose phosphotransferase system repressor</fullName>
    </recommendedName>
</protein>
<evidence type="ECO:0000256" key="3">
    <source>
        <dbReference type="ARBA" id="ARBA00023015"/>
    </source>
</evidence>
<dbReference type="InterPro" id="IPR001034">
    <property type="entry name" value="DeoR_HTH"/>
</dbReference>
<sequence length="262" mass="27916">MFTVAQRRSEIANATVLHGHSSVAELAAKFEVTQETIRRDLKALEADNLVHRVHGGAVAPVQDGKPAASEPDFAQASLHNAPEKLAIARAAARLLPEPSGSLFLDAGTTTAAFAGEMANCYQDQRWTVVTNSLPAAMTLSIAGVPGINLLGGPMRTYTRAVVGEQAVSTLDALRADFAFLGTNAISERHGLSTPDPTAAAVKRAMVQQANTVVVLCDSSKFDRDYLVTFAQLEDIDVVVTDTNASPRFLSLLRSHNIEVIQP</sequence>
<dbReference type="OrthoDB" id="7688673at2"/>
<name>A0A5C5UM07_9CORY</name>
<dbReference type="PROSITE" id="PS51000">
    <property type="entry name" value="HTH_DEOR_2"/>
    <property type="match status" value="1"/>
</dbReference>
<keyword evidence="4" id="KW-0804">Transcription</keyword>
<dbReference type="PANTHER" id="PTHR30363:SF4">
    <property type="entry name" value="GLYCEROL-3-PHOSPHATE REGULON REPRESSOR"/>
    <property type="match status" value="1"/>
</dbReference>
<evidence type="ECO:0000256" key="2">
    <source>
        <dbReference type="ARBA" id="ARBA00022491"/>
    </source>
</evidence>
<organism evidence="7 8">
    <name type="scientific">Corynebacterium canis</name>
    <dbReference type="NCBI Taxonomy" id="679663"/>
    <lineage>
        <taxon>Bacteria</taxon>
        <taxon>Bacillati</taxon>
        <taxon>Actinomycetota</taxon>
        <taxon>Actinomycetes</taxon>
        <taxon>Mycobacteriales</taxon>
        <taxon>Corynebacteriaceae</taxon>
        <taxon>Corynebacterium</taxon>
    </lineage>
</organism>
<dbReference type="Pfam" id="PF00455">
    <property type="entry name" value="DeoRC"/>
    <property type="match status" value="1"/>
</dbReference>
<gene>
    <name evidence="7" type="ORF">FRX94_03335</name>
</gene>
<dbReference type="Gene3D" id="3.40.50.1360">
    <property type="match status" value="1"/>
</dbReference>
<dbReference type="InterPro" id="IPR014036">
    <property type="entry name" value="DeoR-like_C"/>
</dbReference>
<dbReference type="SUPFAM" id="SSF100950">
    <property type="entry name" value="NagB/RpiA/CoA transferase-like"/>
    <property type="match status" value="1"/>
</dbReference>
<dbReference type="PANTHER" id="PTHR30363">
    <property type="entry name" value="HTH-TYPE TRANSCRIPTIONAL REGULATOR SRLR-RELATED"/>
    <property type="match status" value="1"/>
</dbReference>
<dbReference type="SMART" id="SM01134">
    <property type="entry name" value="DeoRC"/>
    <property type="match status" value="1"/>
</dbReference>
<dbReference type="PRINTS" id="PR00037">
    <property type="entry name" value="HTHLACR"/>
</dbReference>
<evidence type="ECO:0000313" key="7">
    <source>
        <dbReference type="EMBL" id="TWT26889.1"/>
    </source>
</evidence>
<dbReference type="InterPro" id="IPR037171">
    <property type="entry name" value="NagB/RpiA_transferase-like"/>
</dbReference>
<dbReference type="Pfam" id="PF08220">
    <property type="entry name" value="HTH_DeoR"/>
    <property type="match status" value="1"/>
</dbReference>
<evidence type="ECO:0000256" key="4">
    <source>
        <dbReference type="ARBA" id="ARBA00023163"/>
    </source>
</evidence>
<evidence type="ECO:0000256" key="1">
    <source>
        <dbReference type="ARBA" id="ARBA00021390"/>
    </source>
</evidence>
<comment type="function">
    <text evidence="5">Repressor of the lactose catabolism operon. Galactose-6-phosphate is the inducer.</text>
</comment>
<dbReference type="Proteomes" id="UP000320791">
    <property type="component" value="Unassembled WGS sequence"/>
</dbReference>
<dbReference type="SMART" id="SM00420">
    <property type="entry name" value="HTH_DEOR"/>
    <property type="match status" value="1"/>
</dbReference>
<evidence type="ECO:0000259" key="6">
    <source>
        <dbReference type="PROSITE" id="PS51000"/>
    </source>
</evidence>
<keyword evidence="2" id="KW-0678">Repressor</keyword>
<dbReference type="GO" id="GO:0003700">
    <property type="term" value="F:DNA-binding transcription factor activity"/>
    <property type="evidence" value="ECO:0007669"/>
    <property type="project" value="InterPro"/>
</dbReference>
<accession>A0A5C5UM07</accession>
<dbReference type="InterPro" id="IPR036388">
    <property type="entry name" value="WH-like_DNA-bd_sf"/>
</dbReference>
<dbReference type="EMBL" id="VOHM01000005">
    <property type="protein sequence ID" value="TWT26889.1"/>
    <property type="molecule type" value="Genomic_DNA"/>
</dbReference>
<dbReference type="Gene3D" id="1.10.10.10">
    <property type="entry name" value="Winged helix-like DNA-binding domain superfamily/Winged helix DNA-binding domain"/>
    <property type="match status" value="1"/>
</dbReference>
<reference evidence="7 8" key="1">
    <citation type="submission" date="2019-08" db="EMBL/GenBank/DDBJ databases">
        <authorList>
            <person name="Lei W."/>
        </authorList>
    </citation>
    <scope>NUCLEOTIDE SEQUENCE [LARGE SCALE GENOMIC DNA]</scope>
    <source>
        <strain evidence="7 8">CCUG 58627</strain>
    </source>
</reference>
<feature type="domain" description="HTH deoR-type" evidence="6">
    <location>
        <begin position="4"/>
        <end position="59"/>
    </location>
</feature>
<comment type="caution">
    <text evidence="7">The sequence shown here is derived from an EMBL/GenBank/DDBJ whole genome shotgun (WGS) entry which is preliminary data.</text>
</comment>
<dbReference type="SUPFAM" id="SSF46785">
    <property type="entry name" value="Winged helix' DNA-binding domain"/>
    <property type="match status" value="1"/>
</dbReference>
<dbReference type="AlphaFoldDB" id="A0A5C5UM07"/>
<proteinExistence type="predicted"/>